<evidence type="ECO:0000313" key="3">
    <source>
        <dbReference type="Proteomes" id="UP001165063"/>
    </source>
</evidence>
<dbReference type="AlphaFoldDB" id="A0A9W7DF39"/>
<dbReference type="Proteomes" id="UP001165063">
    <property type="component" value="Unassembled WGS sequence"/>
</dbReference>
<evidence type="ECO:0000259" key="1">
    <source>
        <dbReference type="Pfam" id="PF01738"/>
    </source>
</evidence>
<gene>
    <name evidence="2" type="ORF">Amon01_000210800</name>
</gene>
<dbReference type="InterPro" id="IPR029058">
    <property type="entry name" value="AB_hydrolase_fold"/>
</dbReference>
<proteinExistence type="predicted"/>
<evidence type="ECO:0000313" key="2">
    <source>
        <dbReference type="EMBL" id="GMG21584.1"/>
    </source>
</evidence>
<dbReference type="GO" id="GO:0016787">
    <property type="term" value="F:hydrolase activity"/>
    <property type="evidence" value="ECO:0007669"/>
    <property type="project" value="InterPro"/>
</dbReference>
<accession>A0A9W7DF39</accession>
<dbReference type="Pfam" id="PF01738">
    <property type="entry name" value="DLH"/>
    <property type="match status" value="1"/>
</dbReference>
<dbReference type="EMBL" id="BSXU01000720">
    <property type="protein sequence ID" value="GMG21584.1"/>
    <property type="molecule type" value="Genomic_DNA"/>
</dbReference>
<keyword evidence="3" id="KW-1185">Reference proteome</keyword>
<name>A0A9W7DF39_AMBMO</name>
<sequence length="211" mass="23074">MYKTGTGSGDKILVILTDVFGYEYINTQLVADELANSSGYLVLVPDILSGDPATFGDPNLGTHWLPKHTPAITTPIVDKFLNSVKSKYSPSYLVGIGYCFGAKWVVKNLAKDGMFDAGAVAHPSFVEIDEVEAVTKPLLISAAEVDQIFTTDLRQKTDEVLKKNGQTYRIDYFPGTSHGFAVRGELSDPVVCKAKLKVIVDQTAWFKKYSA</sequence>
<dbReference type="InterPro" id="IPR002925">
    <property type="entry name" value="Dienelactn_hydro"/>
</dbReference>
<feature type="domain" description="Dienelactone hydrolase" evidence="1">
    <location>
        <begin position="11"/>
        <end position="209"/>
    </location>
</feature>
<dbReference type="PANTHER" id="PTHR17630:SF44">
    <property type="entry name" value="PROTEIN AIM2"/>
    <property type="match status" value="1"/>
</dbReference>
<dbReference type="SUPFAM" id="SSF53474">
    <property type="entry name" value="alpha/beta-Hydrolases"/>
    <property type="match status" value="1"/>
</dbReference>
<comment type="caution">
    <text evidence="2">The sequence shown here is derived from an EMBL/GenBank/DDBJ whole genome shotgun (WGS) entry which is preliminary data.</text>
</comment>
<protein>
    <submittedName>
        <fullName evidence="2">Unnamed protein product</fullName>
    </submittedName>
</protein>
<organism evidence="2 3">
    <name type="scientific">Ambrosiozyma monospora</name>
    <name type="common">Yeast</name>
    <name type="synonym">Endomycopsis monosporus</name>
    <dbReference type="NCBI Taxonomy" id="43982"/>
    <lineage>
        <taxon>Eukaryota</taxon>
        <taxon>Fungi</taxon>
        <taxon>Dikarya</taxon>
        <taxon>Ascomycota</taxon>
        <taxon>Saccharomycotina</taxon>
        <taxon>Pichiomycetes</taxon>
        <taxon>Pichiales</taxon>
        <taxon>Pichiaceae</taxon>
        <taxon>Ambrosiozyma</taxon>
    </lineage>
</organism>
<dbReference type="OrthoDB" id="17560at2759"/>
<dbReference type="Gene3D" id="3.40.50.1820">
    <property type="entry name" value="alpha/beta hydrolase"/>
    <property type="match status" value="1"/>
</dbReference>
<reference evidence="2" key="1">
    <citation type="submission" date="2023-04" db="EMBL/GenBank/DDBJ databases">
        <title>Ambrosiozyma monospora NBRC 1965.</title>
        <authorList>
            <person name="Ichikawa N."/>
            <person name="Sato H."/>
            <person name="Tonouchi N."/>
        </authorList>
    </citation>
    <scope>NUCLEOTIDE SEQUENCE</scope>
    <source>
        <strain evidence="2">NBRC 1965</strain>
    </source>
</reference>
<dbReference type="PANTHER" id="PTHR17630">
    <property type="entry name" value="DIENELACTONE HYDROLASE"/>
    <property type="match status" value="1"/>
</dbReference>